<reference evidence="2 3" key="1">
    <citation type="submission" date="2016-01" db="EMBL/GenBank/DDBJ databases">
        <title>Whole genome sequence and analysis of Micromonospora rosaria DSM 803, which can produce antibacterial substance rosamicin.</title>
        <authorList>
            <person name="Yang H."/>
            <person name="He X."/>
            <person name="Zhu D."/>
        </authorList>
    </citation>
    <scope>NUCLEOTIDE SEQUENCE [LARGE SCALE GENOMIC DNA]</scope>
    <source>
        <strain evidence="2 3">DSM 803</strain>
    </source>
</reference>
<protein>
    <recommendedName>
        <fullName evidence="4">Chitin-binding type-4 domain-containing protein</fullName>
    </recommendedName>
</protein>
<dbReference type="RefSeq" id="WP_067372738.1">
    <property type="nucleotide sequence ID" value="NZ_JBIUBN010000020.1"/>
</dbReference>
<dbReference type="OrthoDB" id="2630713at2"/>
<sequence>MSTRLHRPARRSLFVLLTGAALTTLLSVTAAGAVPPAERSPRAALAPADVFLRDTPADVGLQPHALNPLWESPDIKVCPTAIECAVSQNPIVGERNYLFIDVSNPGPYGSGEMEEGTIHVYRTTPGGGAAWPDDWTEIAWMAVPVYAGTTTITLPWDDVPGPGHFCLVARWVSANDPMTFEGPDIGPNTRNNNNIAWRNVDSVALAPNLGAAVRPFAIGNTLPRATRNSLVFSEVGAPLRTAGGRLVADLGPTLFARWVEGGRAGTGVREVGRNQVEILEPGKASLDNLRLNAKERLTLSLSFTATVATQEKIALRVTQIGPDSTGAERADLGGVRYDVTVGKRVN</sequence>
<keyword evidence="3" id="KW-1185">Reference proteome</keyword>
<accession>A0A136PJQ4</accession>
<name>A0A136PJQ4_9ACTN</name>
<comment type="caution">
    <text evidence="2">The sequence shown here is derived from an EMBL/GenBank/DDBJ whole genome shotgun (WGS) entry which is preliminary data.</text>
</comment>
<feature type="chain" id="PRO_5007478131" description="Chitin-binding type-4 domain-containing protein" evidence="1">
    <location>
        <begin position="31"/>
        <end position="346"/>
    </location>
</feature>
<evidence type="ECO:0000313" key="2">
    <source>
        <dbReference type="EMBL" id="KXK58652.1"/>
    </source>
</evidence>
<dbReference type="AlphaFoldDB" id="A0A136PJQ4"/>
<organism evidence="2 3">
    <name type="scientific">Micromonospora rosaria</name>
    <dbReference type="NCBI Taxonomy" id="47874"/>
    <lineage>
        <taxon>Bacteria</taxon>
        <taxon>Bacillati</taxon>
        <taxon>Actinomycetota</taxon>
        <taxon>Actinomycetes</taxon>
        <taxon>Micromonosporales</taxon>
        <taxon>Micromonosporaceae</taxon>
        <taxon>Micromonospora</taxon>
    </lineage>
</organism>
<evidence type="ECO:0008006" key="4">
    <source>
        <dbReference type="Google" id="ProtNLM"/>
    </source>
</evidence>
<feature type="signal peptide" evidence="1">
    <location>
        <begin position="1"/>
        <end position="30"/>
    </location>
</feature>
<proteinExistence type="predicted"/>
<dbReference type="Proteomes" id="UP000070620">
    <property type="component" value="Unassembled WGS sequence"/>
</dbReference>
<dbReference type="EMBL" id="LRQV01000169">
    <property type="protein sequence ID" value="KXK58652.1"/>
    <property type="molecule type" value="Genomic_DNA"/>
</dbReference>
<evidence type="ECO:0000256" key="1">
    <source>
        <dbReference type="SAM" id="SignalP"/>
    </source>
</evidence>
<keyword evidence="1" id="KW-0732">Signal</keyword>
<evidence type="ECO:0000313" key="3">
    <source>
        <dbReference type="Proteomes" id="UP000070620"/>
    </source>
</evidence>
<gene>
    <name evidence="2" type="ORF">AWW66_28530</name>
</gene>